<reference evidence="1 2" key="1">
    <citation type="submission" date="2018-08" db="EMBL/GenBank/DDBJ databases">
        <title>Bacillus jemisoniae sp. nov., Bacillus chryseoplanitiae sp. nov., Bacillus resnikiae sp. nov., and Bacillus frankliniae sp. nov., isolated from Viking spacecraft and associated surfaces.</title>
        <authorList>
            <person name="Seuylemezian A."/>
            <person name="Vaishampayan P."/>
        </authorList>
    </citation>
    <scope>NUCLEOTIDE SEQUENCE [LARGE SCALE GENOMIC DNA]</scope>
    <source>
        <strain evidence="1 2">JJ-247</strain>
    </source>
</reference>
<protein>
    <submittedName>
        <fullName evidence="1">Uncharacterized protein</fullName>
    </submittedName>
</protein>
<comment type="caution">
    <text evidence="1">The sequence shown here is derived from an EMBL/GenBank/DDBJ whole genome shotgun (WGS) entry which is preliminary data.</text>
</comment>
<organism evidence="1 2">
    <name type="scientific">Mesobacillus zeae</name>
    <dbReference type="NCBI Taxonomy" id="1917180"/>
    <lineage>
        <taxon>Bacteria</taxon>
        <taxon>Bacillati</taxon>
        <taxon>Bacillota</taxon>
        <taxon>Bacilli</taxon>
        <taxon>Bacillales</taxon>
        <taxon>Bacillaceae</taxon>
        <taxon>Mesobacillus</taxon>
    </lineage>
</organism>
<accession>A0A398B6Y3</accession>
<dbReference type="EMBL" id="QWVT01000015">
    <property type="protein sequence ID" value="RID85879.1"/>
    <property type="molecule type" value="Genomic_DNA"/>
</dbReference>
<proteinExistence type="predicted"/>
<name>A0A398B6Y3_9BACI</name>
<evidence type="ECO:0000313" key="1">
    <source>
        <dbReference type="EMBL" id="RID85879.1"/>
    </source>
</evidence>
<dbReference type="OrthoDB" id="2947891at2"/>
<dbReference type="RefSeq" id="WP_119112732.1">
    <property type="nucleotide sequence ID" value="NZ_CBCSEO010000002.1"/>
</dbReference>
<dbReference type="Proteomes" id="UP000265816">
    <property type="component" value="Unassembled WGS sequence"/>
</dbReference>
<sequence>MHINDGGSGTKIVYDSGRTMDAVQQIENALSSYKNSSAKVRAEFDRVFAELSGEAIEQYQTTVQDYMRGTQLTEHYISLLISLVKTADDLLAEAESRSRKSFDSISI</sequence>
<keyword evidence="2" id="KW-1185">Reference proteome</keyword>
<dbReference type="AlphaFoldDB" id="A0A398B6Y3"/>
<gene>
    <name evidence="1" type="ORF">D1970_10170</name>
</gene>
<evidence type="ECO:0000313" key="2">
    <source>
        <dbReference type="Proteomes" id="UP000265816"/>
    </source>
</evidence>